<accession>A0A2H4PRI6</accession>
<sequence length="141" mass="15521">MSISISAIKAKTDKKYEVTLNYPGVAGFEVTLRYTPNHVLTRIMERSEKIIMVNGRAQGRESDVPKFCEAIAEEAMVSWEGLTVKKLADLILVDLEGSGVEDLDAEVPFSLANAADLLKECPAFMEFVTGSMTDIGNFRTI</sequence>
<evidence type="ECO:0000313" key="2">
    <source>
        <dbReference type="Proteomes" id="UP000241842"/>
    </source>
</evidence>
<dbReference type="RefSeq" id="YP_009620581.1">
    <property type="nucleotide sequence ID" value="NC_042090.1"/>
</dbReference>
<name>A0A2H4PRI6_9CAUD</name>
<keyword evidence="2" id="KW-1185">Reference proteome</keyword>
<evidence type="ECO:0008006" key="3">
    <source>
        <dbReference type="Google" id="ProtNLM"/>
    </source>
</evidence>
<organism evidence="1 2">
    <name type="scientific">Proteus phage PM135</name>
    <dbReference type="NCBI Taxonomy" id="2048008"/>
    <lineage>
        <taxon>Viruses</taxon>
        <taxon>Duplodnaviria</taxon>
        <taxon>Heunggongvirae</taxon>
        <taxon>Uroviricota</taxon>
        <taxon>Caudoviricetes</taxon>
        <taxon>Demerecviridae</taxon>
        <taxon>Novosibvirus</taxon>
        <taxon>Novosibvirus PM135</taxon>
    </lineage>
</organism>
<evidence type="ECO:0000313" key="1">
    <source>
        <dbReference type="EMBL" id="ATW69897.1"/>
    </source>
</evidence>
<dbReference type="Proteomes" id="UP000241842">
    <property type="component" value="Segment"/>
</dbReference>
<proteinExistence type="predicted"/>
<dbReference type="KEGG" id="vg:40097234"/>
<reference evidence="2" key="1">
    <citation type="submission" date="2017-10" db="EMBL/GenBank/DDBJ databases">
        <title>Isolation and characterization of a group of new proteus bacteriophages.</title>
        <authorList>
            <person name="Kozlova Y.N."/>
            <person name="Morozova V.V."/>
            <person name="Babkin I.V."/>
            <person name="Tikunova N.V."/>
            <person name="Bokovaya O.V."/>
            <person name="Shedko E.D."/>
        </authorList>
    </citation>
    <scope>NUCLEOTIDE SEQUENCE [LARGE SCALE GENOMIC DNA]</scope>
</reference>
<dbReference type="EMBL" id="MG030347">
    <property type="protein sequence ID" value="ATW69897.1"/>
    <property type="molecule type" value="Genomic_DNA"/>
</dbReference>
<dbReference type="GeneID" id="40097234"/>
<protein>
    <recommendedName>
        <fullName evidence="3">Tape measure chaperone</fullName>
    </recommendedName>
</protein>